<feature type="compositionally biased region" description="Polar residues" evidence="4">
    <location>
        <begin position="510"/>
        <end position="519"/>
    </location>
</feature>
<dbReference type="SMART" id="SM00509">
    <property type="entry name" value="TFS2N"/>
    <property type="match status" value="2"/>
</dbReference>
<dbReference type="InterPro" id="IPR003617">
    <property type="entry name" value="TFIIS/CRSP70_N_sub"/>
</dbReference>
<name>A0A8S9M808_BRACR</name>
<reference evidence="6" key="1">
    <citation type="submission" date="2019-12" db="EMBL/GenBank/DDBJ databases">
        <title>Genome sequencing and annotation of Brassica cretica.</title>
        <authorList>
            <person name="Studholme D.J."/>
            <person name="Sarris P.F."/>
        </authorList>
    </citation>
    <scope>NUCLEOTIDE SEQUENCE</scope>
    <source>
        <strain evidence="6">PFS-102/07</strain>
        <tissue evidence="6">Leaf</tissue>
    </source>
</reference>
<feature type="region of interest" description="Disordered" evidence="4">
    <location>
        <begin position="469"/>
        <end position="519"/>
    </location>
</feature>
<dbReference type="PANTHER" id="PTHR46554">
    <property type="entry name" value="MEDIATOR OF RNA POLYMERASE II TRANSCRIPTION SUBUNIT 26A-RELATED"/>
    <property type="match status" value="1"/>
</dbReference>
<feature type="region of interest" description="Disordered" evidence="4">
    <location>
        <begin position="129"/>
        <end position="211"/>
    </location>
</feature>
<feature type="domain" description="TFIIS N-terminal" evidence="5">
    <location>
        <begin position="1"/>
        <end position="76"/>
    </location>
</feature>
<dbReference type="PROSITE" id="PS51319">
    <property type="entry name" value="TFIIS_N"/>
    <property type="match status" value="2"/>
</dbReference>
<dbReference type="PANTHER" id="PTHR46554:SF7">
    <property type="entry name" value="MEDIATOR OF RNA POLYMERASE II TRANSCRIPTION SUBUNIT 26B-RELATED"/>
    <property type="match status" value="1"/>
</dbReference>
<dbReference type="AlphaFoldDB" id="A0A8S9M808"/>
<dbReference type="SUPFAM" id="SSF47676">
    <property type="entry name" value="Conserved domain common to transcription factors TFIIS, elongin A, CRSP70"/>
    <property type="match status" value="2"/>
</dbReference>
<dbReference type="GO" id="GO:0005634">
    <property type="term" value="C:nucleus"/>
    <property type="evidence" value="ECO:0007669"/>
    <property type="project" value="UniProtKB-SubCell"/>
</dbReference>
<dbReference type="CDD" id="cd00183">
    <property type="entry name" value="TFIIS_I"/>
    <property type="match status" value="2"/>
</dbReference>
<evidence type="ECO:0000256" key="3">
    <source>
        <dbReference type="PROSITE-ProRule" id="PRU00649"/>
    </source>
</evidence>
<feature type="domain" description="TFIIS N-terminal" evidence="5">
    <location>
        <begin position="247"/>
        <end position="321"/>
    </location>
</feature>
<feature type="region of interest" description="Disordered" evidence="4">
    <location>
        <begin position="384"/>
        <end position="454"/>
    </location>
</feature>
<proteinExistence type="predicted"/>
<protein>
    <recommendedName>
        <fullName evidence="5">TFIIS N-terminal domain-containing protein</fullName>
    </recommendedName>
</protein>
<dbReference type="InterPro" id="IPR035441">
    <property type="entry name" value="TFIIS/LEDGF_dom_sf"/>
</dbReference>
<dbReference type="Pfam" id="PF08711">
    <property type="entry name" value="Med26"/>
    <property type="match status" value="2"/>
</dbReference>
<accession>A0A8S9M808</accession>
<dbReference type="InterPro" id="IPR017923">
    <property type="entry name" value="TFIIS_N"/>
</dbReference>
<feature type="compositionally biased region" description="Basic and acidic residues" evidence="4">
    <location>
        <begin position="428"/>
        <end position="439"/>
    </location>
</feature>
<dbReference type="Gene3D" id="1.20.930.10">
    <property type="entry name" value="Conserved domain common to transcription factors TFIIS, elongin A, CRSP70"/>
    <property type="match status" value="2"/>
</dbReference>
<keyword evidence="2 3" id="KW-0539">Nucleus</keyword>
<evidence type="ECO:0000256" key="1">
    <source>
        <dbReference type="ARBA" id="ARBA00004123"/>
    </source>
</evidence>
<sequence>MKKIKEILLNKDDEPHSVILEALRKLKLMSLDVDVDVLKSTEIGKAVNGLRKHGSDQIRQLAKTLIAEWKELVDQWVNTTKEISEEECVSISSIYVRELLSCLFDSFEMLNGDFFDSLDFDGNPCNSGEYNTSREHKRRPHKRGPEGGNQMRIQEDSFRSIKPPSSADGTRRPLKHNTEQRLKNDVNQGTKPLATEQKRKAPGPPHEKHKGFDADAKFEFAKRKLQESYQHHENALFLFSFRFPRSSERYKYLRRSLSKPHSVILEALRKLKLMSLDVDVDVLKSTEIGKAVNGLRKHGSDKIRQLAKTLIAEWKELVDQWVNTTKEIAGAEGTPESANPSVVVEEEVFPSLPYGVDIFTPEANSFEMLNGDFFDSLDFDGNPCNSGEYNPSREHERKPQKRRPEGTQMRIQKPSSADGTRRPLNQRMKNEVGSVHKSESPMIQRRKPPQEKLKGLDADAKFEFAKRKLQESYQQHDKAKKQRTIQVLETIPKQGSSAAQKPQLKRPGMNNRSWSNGRK</sequence>
<evidence type="ECO:0000256" key="2">
    <source>
        <dbReference type="ARBA" id="ARBA00023242"/>
    </source>
</evidence>
<comment type="caution">
    <text evidence="6">The sequence shown here is derived from an EMBL/GenBank/DDBJ whole genome shotgun (WGS) entry which is preliminary data.</text>
</comment>
<feature type="compositionally biased region" description="Polar residues" evidence="4">
    <location>
        <begin position="409"/>
        <end position="418"/>
    </location>
</feature>
<evidence type="ECO:0000259" key="5">
    <source>
        <dbReference type="PROSITE" id="PS51319"/>
    </source>
</evidence>
<dbReference type="EMBL" id="QGKY02000089">
    <property type="protein sequence ID" value="KAF2614178.1"/>
    <property type="molecule type" value="Genomic_DNA"/>
</dbReference>
<evidence type="ECO:0000256" key="4">
    <source>
        <dbReference type="SAM" id="MobiDB-lite"/>
    </source>
</evidence>
<gene>
    <name evidence="6" type="ORF">F2Q70_00007115</name>
</gene>
<organism evidence="6">
    <name type="scientific">Brassica cretica</name>
    <name type="common">Mustard</name>
    <dbReference type="NCBI Taxonomy" id="69181"/>
    <lineage>
        <taxon>Eukaryota</taxon>
        <taxon>Viridiplantae</taxon>
        <taxon>Streptophyta</taxon>
        <taxon>Embryophyta</taxon>
        <taxon>Tracheophyta</taxon>
        <taxon>Spermatophyta</taxon>
        <taxon>Magnoliopsida</taxon>
        <taxon>eudicotyledons</taxon>
        <taxon>Gunneridae</taxon>
        <taxon>Pentapetalae</taxon>
        <taxon>rosids</taxon>
        <taxon>malvids</taxon>
        <taxon>Brassicales</taxon>
        <taxon>Brassicaceae</taxon>
        <taxon>Brassiceae</taxon>
        <taxon>Brassica</taxon>
    </lineage>
</organism>
<evidence type="ECO:0000313" key="6">
    <source>
        <dbReference type="EMBL" id="KAF2614178.1"/>
    </source>
</evidence>
<comment type="subcellular location">
    <subcellularLocation>
        <location evidence="1 3">Nucleus</location>
    </subcellularLocation>
</comment>
<feature type="compositionally biased region" description="Basic and acidic residues" evidence="4">
    <location>
        <begin position="391"/>
        <end position="405"/>
    </location>
</feature>